<evidence type="ECO:0000256" key="10">
    <source>
        <dbReference type="SAM" id="MobiDB-lite"/>
    </source>
</evidence>
<sequence length="747" mass="82090">MASSNHQDEALLTLFIKWEESKKPQKVKTHLEKTLQSWFSKIRTEVNCSVKEILADGSVVIRITHPPAVNELQKLTGETLTQKDGTKTATILSVSLGSPKTDADDASANTTPAAALMNTKRSVSELPAVEMASSNHQDEALLTLFIKWEESKKPQKVKTYLEKTLQSWFSKIRTEVNCSVKEILADGRVVIRITHPPAVNELQKLTGETLTQKDGTKTATILSVSLGSPKTDADDASANTTPAAALMNTKRSVSELPAEQMQLGGQNDPVTAAGNNPQDDKKRSEDCIVSHGLYWYVSQICKEELKRIEEETKVTIIPNLTVSFEPKQKDGKPDEALDRFTDLIQKCLSDSISSVIPLKFVDPDQWGDALKVIMNKNNNLLVTMSSEEMTVCGPKHCQDSLGSTLNSMQKSSTASEESERPTWSDSLNDDLSLKIPMTIKDDLGVAGLTMEENRWKDLKSSCTPQLEKIKAKFNVNFKESSISEGKVNVKTSYIRPGGNAAMESHAVRALLRLYQKIMTSPLPPPYGATGLNGSEETSSGAEVNGHSTQNREESARGGATGDSKDDLCSICLSQFTDKKQLKCKHEFCGECLKSAEKHSGPICPICKDVFGVMKGNQPDGTMTWNSNPSSLHGFPNCGHIVITYNIPSGKQTEKHPNPGQYYVGTTRFAYLPDNKEGNEVLKLLKKAFDQRLIFTVGTSRTSGAEDVVTWNDIHHKTSLKGGPEGYGYPDEKYLSRVKDELKAKGIK</sequence>
<evidence type="ECO:0000256" key="7">
    <source>
        <dbReference type="ARBA" id="ARBA00022833"/>
    </source>
</evidence>
<reference evidence="12 13" key="1">
    <citation type="submission" date="2021-07" db="EMBL/GenBank/DDBJ databases">
        <authorList>
            <person name="Palmer J.M."/>
        </authorList>
    </citation>
    <scope>NUCLEOTIDE SEQUENCE [LARGE SCALE GENOMIC DNA]</scope>
    <source>
        <strain evidence="12 13">AT_MEX2019</strain>
        <tissue evidence="12">Muscle</tissue>
    </source>
</reference>
<comment type="catalytic activity">
    <reaction evidence="1 9">
        <text>S-ubiquitinyl-[E2 ubiquitin-conjugating enzyme]-L-cysteine + [acceptor protein]-L-lysine = [E2 ubiquitin-conjugating enzyme]-L-cysteine + N(6)-ubiquitinyl-[acceptor protein]-L-lysine.</text>
        <dbReference type="EC" id="2.3.2.27"/>
    </reaction>
</comment>
<gene>
    <name evidence="12" type="ORF">ATANTOWER_032312</name>
</gene>
<evidence type="ECO:0000256" key="3">
    <source>
        <dbReference type="ARBA" id="ARBA00009413"/>
    </source>
</evidence>
<dbReference type="InterPro" id="IPR039396">
    <property type="entry name" value="Deltex_C"/>
</dbReference>
<evidence type="ECO:0000313" key="13">
    <source>
        <dbReference type="Proteomes" id="UP001345963"/>
    </source>
</evidence>
<name>A0ABU7B3K9_9TELE</name>
<evidence type="ECO:0000256" key="8">
    <source>
        <dbReference type="PROSITE-ProRule" id="PRU00175"/>
    </source>
</evidence>
<proteinExistence type="inferred from homology"/>
<evidence type="ECO:0000256" key="4">
    <source>
        <dbReference type="ARBA" id="ARBA00022679"/>
    </source>
</evidence>
<evidence type="ECO:0000313" key="12">
    <source>
        <dbReference type="EMBL" id="MED6244215.1"/>
    </source>
</evidence>
<dbReference type="PROSITE" id="PS00518">
    <property type="entry name" value="ZF_RING_1"/>
    <property type="match status" value="1"/>
</dbReference>
<organism evidence="12 13">
    <name type="scientific">Ataeniobius toweri</name>
    <dbReference type="NCBI Taxonomy" id="208326"/>
    <lineage>
        <taxon>Eukaryota</taxon>
        <taxon>Metazoa</taxon>
        <taxon>Chordata</taxon>
        <taxon>Craniata</taxon>
        <taxon>Vertebrata</taxon>
        <taxon>Euteleostomi</taxon>
        <taxon>Actinopterygii</taxon>
        <taxon>Neopterygii</taxon>
        <taxon>Teleostei</taxon>
        <taxon>Neoteleostei</taxon>
        <taxon>Acanthomorphata</taxon>
        <taxon>Ovalentaria</taxon>
        <taxon>Atherinomorphae</taxon>
        <taxon>Cyprinodontiformes</taxon>
        <taxon>Goodeidae</taxon>
        <taxon>Ataeniobius</taxon>
    </lineage>
</organism>
<dbReference type="CDD" id="cd09633">
    <property type="entry name" value="Deltex_C"/>
    <property type="match status" value="1"/>
</dbReference>
<dbReference type="InterPro" id="IPR001841">
    <property type="entry name" value="Znf_RING"/>
</dbReference>
<keyword evidence="6 8" id="KW-0863">Zinc-finger</keyword>
<dbReference type="SMART" id="SM00184">
    <property type="entry name" value="RING"/>
    <property type="match status" value="1"/>
</dbReference>
<accession>A0ABU7B3K9</accession>
<feature type="region of interest" description="Disordered" evidence="10">
    <location>
        <begin position="525"/>
        <end position="564"/>
    </location>
</feature>
<dbReference type="PROSITE" id="PS50089">
    <property type="entry name" value="ZF_RING_2"/>
    <property type="match status" value="1"/>
</dbReference>
<feature type="region of interest" description="Disordered" evidence="10">
    <location>
        <begin position="402"/>
        <end position="427"/>
    </location>
</feature>
<dbReference type="Gene3D" id="3.30.390.130">
    <property type="match status" value="1"/>
</dbReference>
<feature type="domain" description="RING-type" evidence="11">
    <location>
        <begin position="568"/>
        <end position="607"/>
    </location>
</feature>
<feature type="compositionally biased region" description="Polar residues" evidence="10">
    <location>
        <begin position="263"/>
        <end position="277"/>
    </location>
</feature>
<dbReference type="EC" id="2.3.2.27" evidence="9"/>
<evidence type="ECO:0000256" key="9">
    <source>
        <dbReference type="RuleBase" id="RU367105"/>
    </source>
</evidence>
<comment type="pathway">
    <text evidence="2 9">Protein modification; protein ubiquitination.</text>
</comment>
<protein>
    <recommendedName>
        <fullName evidence="9">E3 ubiquitin-protein ligase</fullName>
        <ecNumber evidence="9">2.3.2.27</ecNumber>
    </recommendedName>
</protein>
<keyword evidence="9" id="KW-0963">Cytoplasm</keyword>
<dbReference type="PANTHER" id="PTHR12622">
    <property type="entry name" value="DELTEX-RELATED"/>
    <property type="match status" value="1"/>
</dbReference>
<keyword evidence="13" id="KW-1185">Reference proteome</keyword>
<evidence type="ECO:0000259" key="11">
    <source>
        <dbReference type="PROSITE" id="PS50089"/>
    </source>
</evidence>
<dbReference type="Pfam" id="PF00097">
    <property type="entry name" value="zf-C3HC4"/>
    <property type="match status" value="1"/>
</dbReference>
<feature type="compositionally biased region" description="Polar residues" evidence="10">
    <location>
        <begin position="402"/>
        <end position="416"/>
    </location>
</feature>
<dbReference type="SUPFAM" id="SSF57850">
    <property type="entry name" value="RING/U-box"/>
    <property type="match status" value="1"/>
</dbReference>
<comment type="caution">
    <text evidence="12">The sequence shown here is derived from an EMBL/GenBank/DDBJ whole genome shotgun (WGS) entry which is preliminary data.</text>
</comment>
<dbReference type="Proteomes" id="UP001345963">
    <property type="component" value="Unassembled WGS sequence"/>
</dbReference>
<evidence type="ECO:0000256" key="6">
    <source>
        <dbReference type="ARBA" id="ARBA00022771"/>
    </source>
</evidence>
<evidence type="ECO:0000256" key="1">
    <source>
        <dbReference type="ARBA" id="ARBA00000900"/>
    </source>
</evidence>
<keyword evidence="7 9" id="KW-0862">Zinc</keyword>
<keyword evidence="4 9" id="KW-0808">Transferase</keyword>
<dbReference type="InterPro" id="IPR039398">
    <property type="entry name" value="Deltex_fam"/>
</dbReference>
<evidence type="ECO:0000256" key="5">
    <source>
        <dbReference type="ARBA" id="ARBA00022723"/>
    </source>
</evidence>
<dbReference type="InterPro" id="IPR013083">
    <property type="entry name" value="Znf_RING/FYVE/PHD"/>
</dbReference>
<feature type="region of interest" description="Disordered" evidence="10">
    <location>
        <begin position="260"/>
        <end position="283"/>
    </location>
</feature>
<dbReference type="InterPro" id="IPR018957">
    <property type="entry name" value="Znf_C3HC4_RING-type"/>
</dbReference>
<feature type="compositionally biased region" description="Polar residues" evidence="10">
    <location>
        <begin position="531"/>
        <end position="548"/>
    </location>
</feature>
<evidence type="ECO:0000256" key="2">
    <source>
        <dbReference type="ARBA" id="ARBA00004906"/>
    </source>
</evidence>
<dbReference type="InterPro" id="IPR017907">
    <property type="entry name" value="Znf_RING_CS"/>
</dbReference>
<dbReference type="Pfam" id="PF18102">
    <property type="entry name" value="DTC"/>
    <property type="match status" value="1"/>
</dbReference>
<comment type="similarity">
    <text evidence="3 9">Belongs to the Deltex family.</text>
</comment>
<dbReference type="InterPro" id="IPR039399">
    <property type="entry name" value="Deltex_C_sf"/>
</dbReference>
<keyword evidence="5 9" id="KW-0479">Metal-binding</keyword>
<dbReference type="Gene3D" id="3.30.40.10">
    <property type="entry name" value="Zinc/RING finger domain, C3HC4 (zinc finger)"/>
    <property type="match status" value="1"/>
</dbReference>
<comment type="subcellular location">
    <subcellularLocation>
        <location evidence="9">Cytoplasm</location>
    </subcellularLocation>
</comment>
<dbReference type="EMBL" id="JAHUTI010039433">
    <property type="protein sequence ID" value="MED6244215.1"/>
    <property type="molecule type" value="Genomic_DNA"/>
</dbReference>